<organism evidence="9 10">
    <name type="scientific">Shewanella bicestrii</name>
    <dbReference type="NCBI Taxonomy" id="2018305"/>
    <lineage>
        <taxon>Bacteria</taxon>
        <taxon>Pseudomonadati</taxon>
        <taxon>Pseudomonadota</taxon>
        <taxon>Gammaproteobacteria</taxon>
        <taxon>Alteromonadales</taxon>
        <taxon>Shewanellaceae</taxon>
        <taxon>Shewanella</taxon>
    </lineage>
</organism>
<dbReference type="Pfam" id="PF00672">
    <property type="entry name" value="HAMP"/>
    <property type="match status" value="1"/>
</dbReference>
<dbReference type="PANTHER" id="PTHR32089:SF112">
    <property type="entry name" value="LYSOZYME-LIKE PROTEIN-RELATED"/>
    <property type="match status" value="1"/>
</dbReference>
<sequence length="543" mass="60111">MFNSIRVKFSLMFAIMATALIVMAVTDAMQNRTTLKQMQEFSQRFNPAISAILNADRDLYQAQLSEEVLLRPELSSENRKSEIDNWQENVDQARDRMGEFKNYLQDHLEVIKSTSGFEAQFSLWYQASSEVINAVKNNDFELARQLHENKSKKEFKALRSIYNAAGEAADNRVKELDLQASEQATTQTQISVTIATLVAIVALVIAYFGPKIIVNAIRDITDRIKDIVDGDGNLTQRIPITRQDEIGELANAFNLFVAQLQQMVIAIISQTKDVSQTVENLATKSTTTIGISYEQEQFVDTIVTAVNEMSAAVREVASNALHTATEITKVNDQTIEGKNILTQSVNHIQQLSESVKQAVAVIEKLSVNSANIASVLDVIRSIAEQTNLLALNAAIEAARAGEQGRGFAVVADEVRTLASRTETSTQDIQRMIEELQRGVNDAVKSIESGASLTNSTVTLASQTQDSLDEILNSTSKVSEMSTQTATATEEQTHVTEEINRNLTELSDKTRYCNTVIQETQQIVVNTQTICSNLQKEVSRFKVA</sequence>
<evidence type="ECO:0000256" key="1">
    <source>
        <dbReference type="ARBA" id="ARBA00004370"/>
    </source>
</evidence>
<evidence type="ECO:0000256" key="6">
    <source>
        <dbReference type="SAM" id="SignalP"/>
    </source>
</evidence>
<dbReference type="CDD" id="cd06225">
    <property type="entry name" value="HAMP"/>
    <property type="match status" value="1"/>
</dbReference>
<keyword evidence="5" id="KW-0175">Coiled coil</keyword>
<reference evidence="9 10" key="1">
    <citation type="submission" date="2017-07" db="EMBL/GenBank/DDBJ databases">
        <title>Phenotypical and genomic characterization of a clinical isolate of Shewanella bicestrii sp. nov. producing an extended-spectrum beta-lactamase and a new oxacillinase variant.</title>
        <authorList>
            <person name="Jousset A.B."/>
            <person name="Bonnin R.A."/>
            <person name="Girlich D."/>
            <person name="Dabos L."/>
            <person name="Potron A."/>
            <person name="Dortet L."/>
            <person name="Glaser P."/>
            <person name="Naas T."/>
        </authorList>
    </citation>
    <scope>NUCLEOTIDE SEQUENCE [LARGE SCALE GENOMIC DNA]</scope>
    <source>
        <strain evidence="9 10">JAB-1</strain>
    </source>
</reference>
<evidence type="ECO:0000259" key="8">
    <source>
        <dbReference type="PROSITE" id="PS50885"/>
    </source>
</evidence>
<accession>A0A220UQQ8</accession>
<dbReference type="KEGG" id="sbj:CF168_16180"/>
<keyword evidence="2 4" id="KW-0807">Transducer</keyword>
<name>A0A220UQQ8_9GAMM</name>
<dbReference type="InterPro" id="IPR024478">
    <property type="entry name" value="HlyB_4HB_MCP"/>
</dbReference>
<evidence type="ECO:0000256" key="3">
    <source>
        <dbReference type="ARBA" id="ARBA00029447"/>
    </source>
</evidence>
<evidence type="ECO:0000256" key="4">
    <source>
        <dbReference type="PROSITE-ProRule" id="PRU00284"/>
    </source>
</evidence>
<keyword evidence="10" id="KW-1185">Reference proteome</keyword>
<dbReference type="Pfam" id="PF12729">
    <property type="entry name" value="4HB_MCP_1"/>
    <property type="match status" value="1"/>
</dbReference>
<feature type="domain" description="Methyl-accepting transducer" evidence="7">
    <location>
        <begin position="270"/>
        <end position="506"/>
    </location>
</feature>
<keyword evidence="6" id="KW-0732">Signal</keyword>
<evidence type="ECO:0000313" key="9">
    <source>
        <dbReference type="EMBL" id="ASK70261.1"/>
    </source>
</evidence>
<feature type="signal peptide" evidence="6">
    <location>
        <begin position="1"/>
        <end position="24"/>
    </location>
</feature>
<proteinExistence type="inferred from homology"/>
<dbReference type="GO" id="GO:0007165">
    <property type="term" value="P:signal transduction"/>
    <property type="evidence" value="ECO:0007669"/>
    <property type="project" value="UniProtKB-KW"/>
</dbReference>
<protein>
    <submittedName>
        <fullName evidence="9">Methyl-accepting chemotaxis protein</fullName>
    </submittedName>
</protein>
<feature type="chain" id="PRO_5013030431" evidence="6">
    <location>
        <begin position="25"/>
        <end position="543"/>
    </location>
</feature>
<comment type="subcellular location">
    <subcellularLocation>
        <location evidence="1">Membrane</location>
    </subcellularLocation>
</comment>
<feature type="coiled-coil region" evidence="5">
    <location>
        <begin position="76"/>
        <end position="103"/>
    </location>
</feature>
<dbReference type="FunFam" id="1.10.287.950:FF:000001">
    <property type="entry name" value="Methyl-accepting chemotaxis sensory transducer"/>
    <property type="match status" value="1"/>
</dbReference>
<evidence type="ECO:0000313" key="10">
    <source>
        <dbReference type="Proteomes" id="UP000198367"/>
    </source>
</evidence>
<gene>
    <name evidence="9" type="ORF">CF168_16180</name>
</gene>
<dbReference type="GO" id="GO:0016020">
    <property type="term" value="C:membrane"/>
    <property type="evidence" value="ECO:0007669"/>
    <property type="project" value="UniProtKB-SubCell"/>
</dbReference>
<dbReference type="InterPro" id="IPR003660">
    <property type="entry name" value="HAMP_dom"/>
</dbReference>
<dbReference type="Proteomes" id="UP000198367">
    <property type="component" value="Chromosome"/>
</dbReference>
<dbReference type="GO" id="GO:0006935">
    <property type="term" value="P:chemotaxis"/>
    <property type="evidence" value="ECO:0007669"/>
    <property type="project" value="UniProtKB-ARBA"/>
</dbReference>
<dbReference type="SMART" id="SM00283">
    <property type="entry name" value="MA"/>
    <property type="match status" value="1"/>
</dbReference>
<dbReference type="PROSITE" id="PS50111">
    <property type="entry name" value="CHEMOTAXIS_TRANSDUC_2"/>
    <property type="match status" value="1"/>
</dbReference>
<dbReference type="PANTHER" id="PTHR32089">
    <property type="entry name" value="METHYL-ACCEPTING CHEMOTAXIS PROTEIN MCPB"/>
    <property type="match status" value="1"/>
</dbReference>
<feature type="domain" description="HAMP" evidence="8">
    <location>
        <begin position="211"/>
        <end position="265"/>
    </location>
</feature>
<dbReference type="SMART" id="SM00304">
    <property type="entry name" value="HAMP"/>
    <property type="match status" value="1"/>
</dbReference>
<dbReference type="EMBL" id="CP022358">
    <property type="protein sequence ID" value="ASK70261.1"/>
    <property type="molecule type" value="Genomic_DNA"/>
</dbReference>
<dbReference type="PROSITE" id="PS50885">
    <property type="entry name" value="HAMP"/>
    <property type="match status" value="1"/>
</dbReference>
<dbReference type="Gene3D" id="1.10.287.950">
    <property type="entry name" value="Methyl-accepting chemotaxis protein"/>
    <property type="match status" value="1"/>
</dbReference>
<dbReference type="AlphaFoldDB" id="A0A220UQQ8"/>
<dbReference type="InterPro" id="IPR004089">
    <property type="entry name" value="MCPsignal_dom"/>
</dbReference>
<dbReference type="RefSeq" id="WP_089068332.1">
    <property type="nucleotide sequence ID" value="NZ_CP022358.1"/>
</dbReference>
<comment type="similarity">
    <text evidence="3">Belongs to the methyl-accepting chemotaxis (MCP) protein family.</text>
</comment>
<dbReference type="CDD" id="cd11386">
    <property type="entry name" value="MCP_signal"/>
    <property type="match status" value="1"/>
</dbReference>
<dbReference type="SUPFAM" id="SSF58104">
    <property type="entry name" value="Methyl-accepting chemotaxis protein (MCP) signaling domain"/>
    <property type="match status" value="1"/>
</dbReference>
<evidence type="ECO:0000259" key="7">
    <source>
        <dbReference type="PROSITE" id="PS50111"/>
    </source>
</evidence>
<evidence type="ECO:0000256" key="5">
    <source>
        <dbReference type="SAM" id="Coils"/>
    </source>
</evidence>
<dbReference type="Pfam" id="PF00015">
    <property type="entry name" value="MCPsignal"/>
    <property type="match status" value="1"/>
</dbReference>
<evidence type="ECO:0000256" key="2">
    <source>
        <dbReference type="ARBA" id="ARBA00023224"/>
    </source>
</evidence>